<evidence type="ECO:0000256" key="1">
    <source>
        <dbReference type="SAM" id="SignalP"/>
    </source>
</evidence>
<feature type="signal peptide" evidence="1">
    <location>
        <begin position="1"/>
        <end position="20"/>
    </location>
</feature>
<dbReference type="AlphaFoldDB" id="A0A843WVV3"/>
<sequence length="69" mass="7434">MRILGRYTFVLAWLLGVSRGDTWLSLPDLVEVRDVGARVVRLGSHVVSPVFHELLCLGGCVPGVASALC</sequence>
<name>A0A843WVV3_COLES</name>
<accession>A0A843WVV3</accession>
<organism evidence="2 3">
    <name type="scientific">Colocasia esculenta</name>
    <name type="common">Wild taro</name>
    <name type="synonym">Arum esculentum</name>
    <dbReference type="NCBI Taxonomy" id="4460"/>
    <lineage>
        <taxon>Eukaryota</taxon>
        <taxon>Viridiplantae</taxon>
        <taxon>Streptophyta</taxon>
        <taxon>Embryophyta</taxon>
        <taxon>Tracheophyta</taxon>
        <taxon>Spermatophyta</taxon>
        <taxon>Magnoliopsida</taxon>
        <taxon>Liliopsida</taxon>
        <taxon>Araceae</taxon>
        <taxon>Aroideae</taxon>
        <taxon>Colocasieae</taxon>
        <taxon>Colocasia</taxon>
    </lineage>
</organism>
<evidence type="ECO:0000313" key="3">
    <source>
        <dbReference type="Proteomes" id="UP000652761"/>
    </source>
</evidence>
<dbReference type="EMBL" id="NMUH01005240">
    <property type="protein sequence ID" value="MQM12227.1"/>
    <property type="molecule type" value="Genomic_DNA"/>
</dbReference>
<proteinExistence type="predicted"/>
<keyword evidence="3" id="KW-1185">Reference proteome</keyword>
<evidence type="ECO:0000313" key="2">
    <source>
        <dbReference type="EMBL" id="MQM12227.1"/>
    </source>
</evidence>
<keyword evidence="1" id="KW-0732">Signal</keyword>
<evidence type="ECO:0008006" key="4">
    <source>
        <dbReference type="Google" id="ProtNLM"/>
    </source>
</evidence>
<protein>
    <recommendedName>
        <fullName evidence="4">Secreted protein</fullName>
    </recommendedName>
</protein>
<reference evidence="2" key="1">
    <citation type="submission" date="2017-07" db="EMBL/GenBank/DDBJ databases">
        <title>Taro Niue Genome Assembly and Annotation.</title>
        <authorList>
            <person name="Atibalentja N."/>
            <person name="Keating K."/>
            <person name="Fields C.J."/>
        </authorList>
    </citation>
    <scope>NUCLEOTIDE SEQUENCE</scope>
    <source>
        <strain evidence="2">Niue_2</strain>
        <tissue evidence="2">Leaf</tissue>
    </source>
</reference>
<dbReference type="Proteomes" id="UP000652761">
    <property type="component" value="Unassembled WGS sequence"/>
</dbReference>
<feature type="chain" id="PRO_5032879786" description="Secreted protein" evidence="1">
    <location>
        <begin position="21"/>
        <end position="69"/>
    </location>
</feature>
<comment type="caution">
    <text evidence="2">The sequence shown here is derived from an EMBL/GenBank/DDBJ whole genome shotgun (WGS) entry which is preliminary data.</text>
</comment>
<gene>
    <name evidence="2" type="ORF">Taro_045141</name>
</gene>